<dbReference type="GO" id="GO:0016831">
    <property type="term" value="F:carboxy-lyase activity"/>
    <property type="evidence" value="ECO:0007669"/>
    <property type="project" value="TreeGrafter"/>
</dbReference>
<dbReference type="GO" id="GO:0019752">
    <property type="term" value="P:carboxylic acid metabolic process"/>
    <property type="evidence" value="ECO:0007669"/>
    <property type="project" value="InterPro"/>
</dbReference>
<sequence>LKLWIIIRSYGIENLKKFLRNHVEMAKTFEELVRKDERFEIIVPTRFALVCFRIYPSSINIDNGSEGCYYIGKKMNHGYLVNEVNRKLLDSVNGCGKAYM</sequence>
<evidence type="ECO:0000313" key="4">
    <source>
        <dbReference type="EMBL" id="KAI5421935.1"/>
    </source>
</evidence>
<dbReference type="Pfam" id="PF00282">
    <property type="entry name" value="Pyridoxal_deC"/>
    <property type="match status" value="1"/>
</dbReference>
<dbReference type="SUPFAM" id="SSF53383">
    <property type="entry name" value="PLP-dependent transferases"/>
    <property type="match status" value="1"/>
</dbReference>
<dbReference type="GO" id="GO:0030170">
    <property type="term" value="F:pyridoxal phosphate binding"/>
    <property type="evidence" value="ECO:0007669"/>
    <property type="project" value="InterPro"/>
</dbReference>
<accession>A0A9D4XN31</accession>
<dbReference type="Gene3D" id="3.90.1150.10">
    <property type="entry name" value="Aspartate Aminotransferase, domain 1"/>
    <property type="match status" value="1"/>
</dbReference>
<dbReference type="GO" id="GO:0005737">
    <property type="term" value="C:cytoplasm"/>
    <property type="evidence" value="ECO:0007669"/>
    <property type="project" value="TreeGrafter"/>
</dbReference>
<name>A0A9D4XN31_PEA</name>
<dbReference type="PANTHER" id="PTHR11999:SF151">
    <property type="entry name" value="TYROSINE_DOPA DECARBOXYLASE"/>
    <property type="match status" value="1"/>
</dbReference>
<dbReference type="InterPro" id="IPR015424">
    <property type="entry name" value="PyrdxlP-dep_Trfase"/>
</dbReference>
<dbReference type="Gramene" id="Psat04G0540000-T2">
    <property type="protein sequence ID" value="KAI5421935.1"/>
    <property type="gene ID" value="KIW84_045400"/>
</dbReference>
<protein>
    <submittedName>
        <fullName evidence="4">Uncharacterized protein</fullName>
    </submittedName>
</protein>
<dbReference type="EMBL" id="JAMSHJ010000004">
    <property type="protein sequence ID" value="KAI5421935.1"/>
    <property type="molecule type" value="Genomic_DNA"/>
</dbReference>
<evidence type="ECO:0000256" key="2">
    <source>
        <dbReference type="ARBA" id="ARBA00022793"/>
    </source>
</evidence>
<dbReference type="InterPro" id="IPR015422">
    <property type="entry name" value="PyrdxlP-dep_Trfase_small"/>
</dbReference>
<dbReference type="Proteomes" id="UP001058974">
    <property type="component" value="Chromosome 4"/>
</dbReference>
<keyword evidence="5" id="KW-1185">Reference proteome</keyword>
<keyword evidence="3" id="KW-0663">Pyridoxal phosphate</keyword>
<dbReference type="PANTHER" id="PTHR11999">
    <property type="entry name" value="GROUP II PYRIDOXAL-5-PHOSPHATE DECARBOXYLASE"/>
    <property type="match status" value="1"/>
</dbReference>
<evidence type="ECO:0000256" key="1">
    <source>
        <dbReference type="ARBA" id="ARBA00001933"/>
    </source>
</evidence>
<organism evidence="4 5">
    <name type="scientific">Pisum sativum</name>
    <name type="common">Garden pea</name>
    <name type="synonym">Lathyrus oleraceus</name>
    <dbReference type="NCBI Taxonomy" id="3888"/>
    <lineage>
        <taxon>Eukaryota</taxon>
        <taxon>Viridiplantae</taxon>
        <taxon>Streptophyta</taxon>
        <taxon>Embryophyta</taxon>
        <taxon>Tracheophyta</taxon>
        <taxon>Spermatophyta</taxon>
        <taxon>Magnoliopsida</taxon>
        <taxon>eudicotyledons</taxon>
        <taxon>Gunneridae</taxon>
        <taxon>Pentapetalae</taxon>
        <taxon>rosids</taxon>
        <taxon>fabids</taxon>
        <taxon>Fabales</taxon>
        <taxon>Fabaceae</taxon>
        <taxon>Papilionoideae</taxon>
        <taxon>50 kb inversion clade</taxon>
        <taxon>NPAAA clade</taxon>
        <taxon>Hologalegina</taxon>
        <taxon>IRL clade</taxon>
        <taxon>Fabeae</taxon>
        <taxon>Lathyrus</taxon>
    </lineage>
</organism>
<comment type="caution">
    <text evidence="4">The sequence shown here is derived from an EMBL/GenBank/DDBJ whole genome shotgun (WGS) entry which is preliminary data.</text>
</comment>
<keyword evidence="2" id="KW-0210">Decarboxylase</keyword>
<reference evidence="4 5" key="1">
    <citation type="journal article" date="2022" name="Nat. Genet.">
        <title>Improved pea reference genome and pan-genome highlight genomic features and evolutionary characteristics.</title>
        <authorList>
            <person name="Yang T."/>
            <person name="Liu R."/>
            <person name="Luo Y."/>
            <person name="Hu S."/>
            <person name="Wang D."/>
            <person name="Wang C."/>
            <person name="Pandey M.K."/>
            <person name="Ge S."/>
            <person name="Xu Q."/>
            <person name="Li N."/>
            <person name="Li G."/>
            <person name="Huang Y."/>
            <person name="Saxena R.K."/>
            <person name="Ji Y."/>
            <person name="Li M."/>
            <person name="Yan X."/>
            <person name="He Y."/>
            <person name="Liu Y."/>
            <person name="Wang X."/>
            <person name="Xiang C."/>
            <person name="Varshney R.K."/>
            <person name="Ding H."/>
            <person name="Gao S."/>
            <person name="Zong X."/>
        </authorList>
    </citation>
    <scope>NUCLEOTIDE SEQUENCE [LARGE SCALE GENOMIC DNA]</scope>
    <source>
        <strain evidence="4 5">cv. Zhongwan 6</strain>
    </source>
</reference>
<dbReference type="AlphaFoldDB" id="A0A9D4XN31"/>
<gene>
    <name evidence="4" type="ORF">KIW84_045400</name>
</gene>
<evidence type="ECO:0000313" key="5">
    <source>
        <dbReference type="Proteomes" id="UP001058974"/>
    </source>
</evidence>
<feature type="non-terminal residue" evidence="4">
    <location>
        <position position="1"/>
    </location>
</feature>
<keyword evidence="2" id="KW-0456">Lyase</keyword>
<comment type="cofactor">
    <cofactor evidence="1">
        <name>pyridoxal 5'-phosphate</name>
        <dbReference type="ChEBI" id="CHEBI:597326"/>
    </cofactor>
</comment>
<dbReference type="InterPro" id="IPR010977">
    <property type="entry name" value="Aromatic_deC"/>
</dbReference>
<evidence type="ECO:0000256" key="3">
    <source>
        <dbReference type="ARBA" id="ARBA00022898"/>
    </source>
</evidence>
<feature type="non-terminal residue" evidence="4">
    <location>
        <position position="100"/>
    </location>
</feature>
<dbReference type="InterPro" id="IPR002129">
    <property type="entry name" value="PyrdxlP-dep_de-COase"/>
</dbReference>
<proteinExistence type="predicted"/>